<gene>
    <name evidence="2" type="ORF">JOF34_000779</name>
</gene>
<dbReference type="Proteomes" id="UP001519362">
    <property type="component" value="Unassembled WGS sequence"/>
</dbReference>
<dbReference type="Gene3D" id="1.10.3300.10">
    <property type="entry name" value="Jann2411-like domain"/>
    <property type="match status" value="1"/>
</dbReference>
<accession>A0ABS4ZGQ9</accession>
<sequence length="201" mass="22139">MASSIAARAHEAFRLDNDRLAFRLTATLSDRGSDAPQERLTDPARLELWLGACELAPERDATDADLSRAIQLREAIYRAGFLATRGERDSTAERQLNRSAAWGHPVPNLQHGRRTWLLTGTDSIADSLAVIARDAIDVIGGAQEGRIKVCSNALCLGLFADTSRGANRRWCSMNTCGNRAKKARIRGKRQTLPRKEEDVTV</sequence>
<dbReference type="InterPro" id="IPR023286">
    <property type="entry name" value="ABATE_dom_sf"/>
</dbReference>
<feature type="domain" description="Zinc finger CGNR" evidence="1">
    <location>
        <begin position="146"/>
        <end position="188"/>
    </location>
</feature>
<organism evidence="2 3">
    <name type="scientific">Microbacterium amylolyticum</name>
    <dbReference type="NCBI Taxonomy" id="936337"/>
    <lineage>
        <taxon>Bacteria</taxon>
        <taxon>Bacillati</taxon>
        <taxon>Actinomycetota</taxon>
        <taxon>Actinomycetes</taxon>
        <taxon>Micrococcales</taxon>
        <taxon>Microbacteriaceae</taxon>
        <taxon>Microbacterium</taxon>
    </lineage>
</organism>
<evidence type="ECO:0000313" key="3">
    <source>
        <dbReference type="Proteomes" id="UP001519362"/>
    </source>
</evidence>
<reference evidence="2 3" key="1">
    <citation type="submission" date="2021-03" db="EMBL/GenBank/DDBJ databases">
        <title>Sequencing the genomes of 1000 actinobacteria strains.</title>
        <authorList>
            <person name="Klenk H.-P."/>
        </authorList>
    </citation>
    <scope>NUCLEOTIDE SEQUENCE [LARGE SCALE GENOMIC DNA]</scope>
    <source>
        <strain evidence="2 3">DSM 24221</strain>
    </source>
</reference>
<dbReference type="SUPFAM" id="SSF160904">
    <property type="entry name" value="Jann2411-like"/>
    <property type="match status" value="1"/>
</dbReference>
<dbReference type="PANTHER" id="PTHR35525:SF3">
    <property type="entry name" value="BLL6575 PROTEIN"/>
    <property type="match status" value="1"/>
</dbReference>
<dbReference type="RefSeq" id="WP_165137010.1">
    <property type="nucleotide sequence ID" value="NZ_CP049253.1"/>
</dbReference>
<comment type="caution">
    <text evidence="2">The sequence shown here is derived from an EMBL/GenBank/DDBJ whole genome shotgun (WGS) entry which is preliminary data.</text>
</comment>
<name>A0ABS4ZGQ9_9MICO</name>
<keyword evidence="3" id="KW-1185">Reference proteome</keyword>
<dbReference type="Pfam" id="PF07336">
    <property type="entry name" value="ABATE"/>
    <property type="match status" value="1"/>
</dbReference>
<protein>
    <submittedName>
        <fullName evidence="2">RNA-binding Zn ribbon-like protein</fullName>
    </submittedName>
</protein>
<dbReference type="Pfam" id="PF11706">
    <property type="entry name" value="zf-CGNR"/>
    <property type="match status" value="1"/>
</dbReference>
<dbReference type="InterPro" id="IPR021005">
    <property type="entry name" value="Znf_CGNR"/>
</dbReference>
<dbReference type="InterPro" id="IPR010852">
    <property type="entry name" value="ABATE"/>
</dbReference>
<proteinExistence type="predicted"/>
<evidence type="ECO:0000259" key="1">
    <source>
        <dbReference type="Pfam" id="PF11706"/>
    </source>
</evidence>
<dbReference type="PANTHER" id="PTHR35525">
    <property type="entry name" value="BLL6575 PROTEIN"/>
    <property type="match status" value="1"/>
</dbReference>
<evidence type="ECO:0000313" key="2">
    <source>
        <dbReference type="EMBL" id="MBP2436193.1"/>
    </source>
</evidence>
<dbReference type="EMBL" id="JAGIOL010000001">
    <property type="protein sequence ID" value="MBP2436193.1"/>
    <property type="molecule type" value="Genomic_DNA"/>
</dbReference>